<dbReference type="AlphaFoldDB" id="A0A238K7H8"/>
<sequence length="208" mass="20915">MRLVALIDGPLPAEFEGCVGVIDPLLEAVTDSPAGQHASAVARAILSEAPGVRLLSIPVFKARLAARTSDLVTALERAGESGAQIVHCSLGLARNDPAVAAAIAALGDRIVVASAPARGDPVWPAALPSVIGVQGDARCGQGEWSRLDLPAADFGACPASQGIAGASIAAAHLTGILAAQRVTTDAEARAFLNAGAAHVGRERRTGDA</sequence>
<dbReference type="GO" id="GO:0004252">
    <property type="term" value="F:serine-type endopeptidase activity"/>
    <property type="evidence" value="ECO:0007669"/>
    <property type="project" value="InterPro"/>
</dbReference>
<accession>A0A238K7H8</accession>
<evidence type="ECO:0000313" key="1">
    <source>
        <dbReference type="EMBL" id="SMX38753.1"/>
    </source>
</evidence>
<organism evidence="1 2">
    <name type="scientific">Maliponia aquimaris</name>
    <dbReference type="NCBI Taxonomy" id="1673631"/>
    <lineage>
        <taxon>Bacteria</taxon>
        <taxon>Pseudomonadati</taxon>
        <taxon>Pseudomonadota</taxon>
        <taxon>Alphaproteobacteria</taxon>
        <taxon>Rhodobacterales</taxon>
        <taxon>Paracoccaceae</taxon>
        <taxon>Maliponia</taxon>
    </lineage>
</organism>
<dbReference type="InterPro" id="IPR036852">
    <property type="entry name" value="Peptidase_S8/S53_dom_sf"/>
</dbReference>
<dbReference type="GO" id="GO:0006508">
    <property type="term" value="P:proteolysis"/>
    <property type="evidence" value="ECO:0007669"/>
    <property type="project" value="InterPro"/>
</dbReference>
<dbReference type="SUPFAM" id="SSF52743">
    <property type="entry name" value="Subtilisin-like"/>
    <property type="match status" value="1"/>
</dbReference>
<dbReference type="Gene3D" id="3.40.50.200">
    <property type="entry name" value="Peptidase S8/S53 domain"/>
    <property type="match status" value="1"/>
</dbReference>
<evidence type="ECO:0008006" key="3">
    <source>
        <dbReference type="Google" id="ProtNLM"/>
    </source>
</evidence>
<gene>
    <name evidence="1" type="ORF">MAA8898_01702</name>
</gene>
<dbReference type="Proteomes" id="UP000207598">
    <property type="component" value="Unassembled WGS sequence"/>
</dbReference>
<reference evidence="1 2" key="1">
    <citation type="submission" date="2017-05" db="EMBL/GenBank/DDBJ databases">
        <authorList>
            <person name="Song R."/>
            <person name="Chenine A.L."/>
            <person name="Ruprecht R.M."/>
        </authorList>
    </citation>
    <scope>NUCLEOTIDE SEQUENCE [LARGE SCALE GENOMIC DNA]</scope>
    <source>
        <strain evidence="1 2">CECT 8898</strain>
    </source>
</reference>
<evidence type="ECO:0000313" key="2">
    <source>
        <dbReference type="Proteomes" id="UP000207598"/>
    </source>
</evidence>
<name>A0A238K7H8_9RHOB</name>
<proteinExistence type="predicted"/>
<protein>
    <recommendedName>
        <fullName evidence="3">Subtilisin</fullName>
    </recommendedName>
</protein>
<dbReference type="EMBL" id="FXYF01000004">
    <property type="protein sequence ID" value="SMX38753.1"/>
    <property type="molecule type" value="Genomic_DNA"/>
</dbReference>
<keyword evidence="2" id="KW-1185">Reference proteome</keyword>
<dbReference type="RefSeq" id="WP_094020547.1">
    <property type="nucleotide sequence ID" value="NZ_FXYF01000004.1"/>
</dbReference>
<dbReference type="OrthoDB" id="6087879at2"/>